<keyword evidence="1" id="KW-0812">Transmembrane</keyword>
<gene>
    <name evidence="2" type="ORF">Nkreftii_001730</name>
</gene>
<evidence type="ECO:0000313" key="2">
    <source>
        <dbReference type="EMBL" id="QPD03956.1"/>
    </source>
</evidence>
<evidence type="ECO:0000256" key="1">
    <source>
        <dbReference type="SAM" id="Phobius"/>
    </source>
</evidence>
<dbReference type="AlphaFoldDB" id="A0A7S8FDT9"/>
<accession>A0A7S8FDT9</accession>
<sequence length="103" mass="11472">MQDQEYAAYYGSACLILSVYLLIKGFSTASRQRSVDRSPTLLPAYIYGVLASVLLTVGLGFFRPTLPWWGYRMIFPGTTMLFPAIMYLIGSRPPKPGLDRADA</sequence>
<name>A0A7S8FDT9_9BACT</name>
<feature type="transmembrane region" description="Helical" evidence="1">
    <location>
        <begin position="6"/>
        <end position="23"/>
    </location>
</feature>
<dbReference type="Proteomes" id="UP000593737">
    <property type="component" value="Chromosome"/>
</dbReference>
<keyword evidence="1" id="KW-1133">Transmembrane helix</keyword>
<keyword evidence="1" id="KW-0472">Membrane</keyword>
<feature type="transmembrane region" description="Helical" evidence="1">
    <location>
        <begin position="44"/>
        <end position="62"/>
    </location>
</feature>
<proteinExistence type="predicted"/>
<feature type="transmembrane region" description="Helical" evidence="1">
    <location>
        <begin position="68"/>
        <end position="90"/>
    </location>
</feature>
<dbReference type="KEGG" id="nkf:Nkreftii_001730"/>
<protein>
    <submittedName>
        <fullName evidence="2">Uncharacterized protein</fullName>
    </submittedName>
</protein>
<dbReference type="EMBL" id="CP047423">
    <property type="protein sequence ID" value="QPD03956.1"/>
    <property type="molecule type" value="Genomic_DNA"/>
</dbReference>
<evidence type="ECO:0000313" key="3">
    <source>
        <dbReference type="Proteomes" id="UP000593737"/>
    </source>
</evidence>
<reference evidence="2 3" key="1">
    <citation type="journal article" date="2020" name="ISME J.">
        <title>Enrichment and physiological characterization of a novel comammox Nitrospira indicates ammonium inhibition of complete nitrification.</title>
        <authorList>
            <person name="Sakoula D."/>
            <person name="Koch H."/>
            <person name="Frank J."/>
            <person name="Jetten M.S.M."/>
            <person name="van Kessel M.A.H.J."/>
            <person name="Lucker S."/>
        </authorList>
    </citation>
    <scope>NUCLEOTIDE SEQUENCE [LARGE SCALE GENOMIC DNA]</scope>
    <source>
        <strain evidence="2">Comreactor17</strain>
    </source>
</reference>
<organism evidence="2 3">
    <name type="scientific">Candidatus Nitrospira kreftii</name>
    <dbReference type="NCBI Taxonomy" id="2652173"/>
    <lineage>
        <taxon>Bacteria</taxon>
        <taxon>Pseudomonadati</taxon>
        <taxon>Nitrospirota</taxon>
        <taxon>Nitrospiria</taxon>
        <taxon>Nitrospirales</taxon>
        <taxon>Nitrospiraceae</taxon>
        <taxon>Nitrospira</taxon>
    </lineage>
</organism>